<dbReference type="RefSeq" id="WP_259805567.1">
    <property type="nucleotide sequence ID" value="NZ_CP080776.1"/>
</dbReference>
<protein>
    <submittedName>
        <fullName evidence="2">Trigger factor</fullName>
    </submittedName>
</protein>
<name>A0A9Q9H9Z2_9RHOB</name>
<dbReference type="Pfam" id="PF19834">
    <property type="entry name" value="DUF6314"/>
    <property type="match status" value="1"/>
</dbReference>
<proteinExistence type="predicted"/>
<reference evidence="2" key="1">
    <citation type="submission" date="2021-08" db="EMBL/GenBank/DDBJ databases">
        <authorList>
            <person name="Nwanade C."/>
            <person name="Wang M."/>
            <person name="Masoudi A."/>
            <person name="Yu Z."/>
            <person name="Liu J."/>
        </authorList>
    </citation>
    <scope>NUCLEOTIDE SEQUENCE</scope>
    <source>
        <strain evidence="2">S056</strain>
    </source>
</reference>
<gene>
    <name evidence="2" type="ORF">K3X48_09470</name>
</gene>
<dbReference type="EMBL" id="CP080776">
    <property type="protein sequence ID" value="UWP94467.1"/>
    <property type="molecule type" value="Genomic_DNA"/>
</dbReference>
<dbReference type="Proteomes" id="UP001057991">
    <property type="component" value="Chromosome"/>
</dbReference>
<accession>A0A9Q9H9Z2</accession>
<evidence type="ECO:0000259" key="1">
    <source>
        <dbReference type="Pfam" id="PF19834"/>
    </source>
</evidence>
<dbReference type="AlphaFoldDB" id="A0A9Q9H9Z2"/>
<evidence type="ECO:0000313" key="3">
    <source>
        <dbReference type="Proteomes" id="UP001057991"/>
    </source>
</evidence>
<organism evidence="2 3">
    <name type="scientific">Aliiroseovarius crassostreae</name>
    <dbReference type="NCBI Taxonomy" id="154981"/>
    <lineage>
        <taxon>Bacteria</taxon>
        <taxon>Pseudomonadati</taxon>
        <taxon>Pseudomonadota</taxon>
        <taxon>Alphaproteobacteria</taxon>
        <taxon>Rhodobacterales</taxon>
        <taxon>Paracoccaceae</taxon>
        <taxon>Aliiroseovarius</taxon>
    </lineage>
</organism>
<sequence length="140" mass="16075">MLQLSDFEGRWHLTRRIEDAKAGSTGCFEGVATFTPDAEGLRYDEAGELRLPAGPNGPTAMQATRRYLWRPDADGVLVLFEDGRDFHRIGLSGDTATGFHHCPPDDYEVSYNFSRWPDWRATWRVTGPRKDYMMITDFRR</sequence>
<feature type="domain" description="DUF6314" evidence="1">
    <location>
        <begin position="7"/>
        <end position="140"/>
    </location>
</feature>
<dbReference type="InterPro" id="IPR045632">
    <property type="entry name" value="DUF6314"/>
</dbReference>
<evidence type="ECO:0000313" key="2">
    <source>
        <dbReference type="EMBL" id="UWP94467.1"/>
    </source>
</evidence>